<dbReference type="HOGENOM" id="CLU_2968356_0_0_2"/>
<keyword evidence="3" id="KW-1185">Reference proteome</keyword>
<accession>C7P0L1</accession>
<dbReference type="KEGG" id="hmu:Hmuk_0862"/>
<organism evidence="2 3">
    <name type="scientific">Halomicrobium mukohataei (strain ATCC 700874 / DSM 12286 / JCM 9738 / NCIMB 13541)</name>
    <name type="common">Haloarcula mukohataei</name>
    <dbReference type="NCBI Taxonomy" id="485914"/>
    <lineage>
        <taxon>Archaea</taxon>
        <taxon>Methanobacteriati</taxon>
        <taxon>Methanobacteriota</taxon>
        <taxon>Stenosarchaea group</taxon>
        <taxon>Halobacteria</taxon>
        <taxon>Halobacteriales</taxon>
        <taxon>Haloarculaceae</taxon>
        <taxon>Halomicrobium</taxon>
    </lineage>
</organism>
<sequence length="58" mass="5831">MDDAKVQAGASAVMLAGALLFHTMATDIVGALLVAGGAYALILPKFVQSEGPAARSSR</sequence>
<keyword evidence="1" id="KW-0812">Transmembrane</keyword>
<dbReference type="AlphaFoldDB" id="C7P0L1"/>
<feature type="transmembrane region" description="Helical" evidence="1">
    <location>
        <begin position="12"/>
        <end position="42"/>
    </location>
</feature>
<dbReference type="RefSeq" id="WP_015761841.1">
    <property type="nucleotide sequence ID" value="NC_013202.1"/>
</dbReference>
<dbReference type="Proteomes" id="UP000001746">
    <property type="component" value="Chromosome"/>
</dbReference>
<dbReference type="EMBL" id="CP001688">
    <property type="protein sequence ID" value="ACV46993.1"/>
    <property type="molecule type" value="Genomic_DNA"/>
</dbReference>
<proteinExistence type="predicted"/>
<dbReference type="GeneID" id="59369192"/>
<protein>
    <submittedName>
        <fullName evidence="2">Uncharacterized protein</fullName>
    </submittedName>
</protein>
<reference evidence="2 3" key="1">
    <citation type="journal article" date="2009" name="Stand. Genomic Sci.">
        <title>Complete genome sequence of Halomicrobium mukohataei type strain (arg-2).</title>
        <authorList>
            <person name="Tindall B.J."/>
            <person name="Schneider S."/>
            <person name="Lapidus A."/>
            <person name="Copeland A."/>
            <person name="Glavina Del Rio T."/>
            <person name="Nolan M."/>
            <person name="Lucas S."/>
            <person name="Chen F."/>
            <person name="Tice H."/>
            <person name="Cheng J.F."/>
            <person name="Saunders E."/>
            <person name="Bruce D."/>
            <person name="Goodwin L."/>
            <person name="Pitluck S."/>
            <person name="Mikhailova N."/>
            <person name="Pati A."/>
            <person name="Ivanova N."/>
            <person name="Mavrommatis K."/>
            <person name="Chen A."/>
            <person name="Palaniappan K."/>
            <person name="Chain P."/>
            <person name="Land M."/>
            <person name="Hauser L."/>
            <person name="Chang Y.J."/>
            <person name="Jeffries C.D."/>
            <person name="Brettin T."/>
            <person name="Han C."/>
            <person name="Rohde M."/>
            <person name="Goker M."/>
            <person name="Bristow J."/>
            <person name="Eisen J.A."/>
            <person name="Markowitz V."/>
            <person name="Hugenholtz P."/>
            <person name="Klenk H.P."/>
            <person name="Kyrpides N.C."/>
            <person name="Detter J.C."/>
        </authorList>
    </citation>
    <scope>NUCLEOTIDE SEQUENCE [LARGE SCALE GENOMIC DNA]</scope>
    <source>
        <strain evidence="3">ATCC 700874 / DSM 12286 / JCM 9738 / NCIMB 13541</strain>
    </source>
</reference>
<evidence type="ECO:0000256" key="1">
    <source>
        <dbReference type="SAM" id="Phobius"/>
    </source>
</evidence>
<name>C7P0L1_HALMD</name>
<evidence type="ECO:0000313" key="2">
    <source>
        <dbReference type="EMBL" id="ACV46993.1"/>
    </source>
</evidence>
<keyword evidence="1" id="KW-1133">Transmembrane helix</keyword>
<evidence type="ECO:0000313" key="3">
    <source>
        <dbReference type="Proteomes" id="UP000001746"/>
    </source>
</evidence>
<keyword evidence="1" id="KW-0472">Membrane</keyword>
<gene>
    <name evidence="2" type="ordered locus">Hmuk_0862</name>
</gene>